<dbReference type="EMBL" id="MCGR01000036">
    <property type="protein sequence ID" value="ORY75935.1"/>
    <property type="molecule type" value="Genomic_DNA"/>
</dbReference>
<dbReference type="PROSITE" id="PS51207">
    <property type="entry name" value="PXA"/>
    <property type="match status" value="1"/>
</dbReference>
<protein>
    <submittedName>
        <fullName evidence="3">PXA domain-domain-containing protein</fullName>
    </submittedName>
</protein>
<keyword evidence="4" id="KW-1185">Reference proteome</keyword>
<reference evidence="3 4" key="1">
    <citation type="submission" date="2016-07" db="EMBL/GenBank/DDBJ databases">
        <title>Pervasive Adenine N6-methylation of Active Genes in Fungi.</title>
        <authorList>
            <consortium name="DOE Joint Genome Institute"/>
            <person name="Mondo S.J."/>
            <person name="Dannebaum R.O."/>
            <person name="Kuo R.C."/>
            <person name="Labutti K."/>
            <person name="Haridas S."/>
            <person name="Kuo A."/>
            <person name="Salamov A."/>
            <person name="Ahrendt S.R."/>
            <person name="Lipzen A."/>
            <person name="Sullivan W."/>
            <person name="Andreopoulos W.B."/>
            <person name="Clum A."/>
            <person name="Lindquist E."/>
            <person name="Daum C."/>
            <person name="Ramamoorthy G.K."/>
            <person name="Gryganskyi A."/>
            <person name="Culley D."/>
            <person name="Magnuson J.K."/>
            <person name="James T.Y."/>
            <person name="O'Malley M.A."/>
            <person name="Stajich J.E."/>
            <person name="Spatafora J.W."/>
            <person name="Visel A."/>
            <person name="Grigoriev I.V."/>
        </authorList>
    </citation>
    <scope>NUCLEOTIDE SEQUENCE [LARGE SCALE GENOMIC DNA]</scope>
    <source>
        <strain evidence="3 4">62-1032</strain>
    </source>
</reference>
<dbReference type="Pfam" id="PF02194">
    <property type="entry name" value="PXA"/>
    <property type="match status" value="1"/>
</dbReference>
<dbReference type="InterPro" id="IPR003114">
    <property type="entry name" value="Phox_assoc"/>
</dbReference>
<dbReference type="InParanoid" id="A0A1Y2EYV8"/>
<comment type="caution">
    <text evidence="3">The sequence shown here is derived from an EMBL/GenBank/DDBJ whole genome shotgun (WGS) entry which is preliminary data.</text>
</comment>
<dbReference type="Proteomes" id="UP000193467">
    <property type="component" value="Unassembled WGS sequence"/>
</dbReference>
<evidence type="ECO:0000313" key="4">
    <source>
        <dbReference type="Proteomes" id="UP000193467"/>
    </source>
</evidence>
<dbReference type="PANTHER" id="PTHR22775">
    <property type="entry name" value="SORTING NEXIN"/>
    <property type="match status" value="1"/>
</dbReference>
<dbReference type="GO" id="GO:0035091">
    <property type="term" value="F:phosphatidylinositol binding"/>
    <property type="evidence" value="ECO:0007669"/>
    <property type="project" value="TreeGrafter"/>
</dbReference>
<dbReference type="SMART" id="SM00313">
    <property type="entry name" value="PXA"/>
    <property type="match status" value="1"/>
</dbReference>
<accession>A0A1Y2EYV8</accession>
<feature type="domain" description="PXA" evidence="2">
    <location>
        <begin position="54"/>
        <end position="241"/>
    </location>
</feature>
<evidence type="ECO:0000256" key="1">
    <source>
        <dbReference type="SAM" id="MobiDB-lite"/>
    </source>
</evidence>
<organism evidence="3 4">
    <name type="scientific">Leucosporidium creatinivorum</name>
    <dbReference type="NCBI Taxonomy" id="106004"/>
    <lineage>
        <taxon>Eukaryota</taxon>
        <taxon>Fungi</taxon>
        <taxon>Dikarya</taxon>
        <taxon>Basidiomycota</taxon>
        <taxon>Pucciniomycotina</taxon>
        <taxon>Microbotryomycetes</taxon>
        <taxon>Leucosporidiales</taxon>
        <taxon>Leucosporidium</taxon>
    </lineage>
</organism>
<feature type="compositionally biased region" description="Polar residues" evidence="1">
    <location>
        <begin position="7"/>
        <end position="19"/>
    </location>
</feature>
<name>A0A1Y2EYV8_9BASI</name>
<dbReference type="STRING" id="106004.A0A1Y2EYV8"/>
<dbReference type="AlphaFoldDB" id="A0A1Y2EYV8"/>
<feature type="region of interest" description="Disordered" evidence="1">
    <location>
        <begin position="247"/>
        <end position="271"/>
    </location>
</feature>
<feature type="compositionally biased region" description="Low complexity" evidence="1">
    <location>
        <begin position="247"/>
        <end position="257"/>
    </location>
</feature>
<sequence length="476" mass="52287">MSRPVSPASTSFRPRTTARSAGVARPSQPALHQRILYPSPSGPRPPRILHSPAHATLDPLILDLLALICREHILTWYSSISRDPDRAFIQQVTSILIHVIQAVEVRLAHVDLVGLLVLDLPSLLERHFADWDQATEKANTGHAHNFNRDNVFHLLQPHIAVSLSQASPGGSLEPKVDKTYLRALVDNLLRLLLPPEDYRAETERGIVREIIVNTILGSVFTRVAQPWFLHSAIAKILEGRQEGEGLARAAAEAAAQEETNRTGDPKSSTLPPSTVLDRAFAALSSALTLLHAITVSLSALYHTAIASPVPSHYRAHPPLVTPTLSFLVALLPSSPLVTQLVHYLSLPLALMSSFVTSLIFYLVNEKMLNAGLVKTVLEVATRVLFPNGHPAPKEPDPDVDEQKEWKRRCEVAVTKALPDKAATLLLPPHLPDRPLVLARHLLRPLSSHVANVHLFILLIDLIVGKFFPELVVAPEE</sequence>
<evidence type="ECO:0000313" key="3">
    <source>
        <dbReference type="EMBL" id="ORY75935.1"/>
    </source>
</evidence>
<feature type="region of interest" description="Disordered" evidence="1">
    <location>
        <begin position="1"/>
        <end position="28"/>
    </location>
</feature>
<gene>
    <name evidence="3" type="ORF">BCR35DRAFT_332932</name>
</gene>
<evidence type="ECO:0000259" key="2">
    <source>
        <dbReference type="PROSITE" id="PS51207"/>
    </source>
</evidence>
<proteinExistence type="predicted"/>
<dbReference type="OrthoDB" id="5582218at2759"/>
<dbReference type="PANTHER" id="PTHR22775:SF3">
    <property type="entry name" value="SORTING NEXIN-13"/>
    <property type="match status" value="1"/>
</dbReference>